<organism evidence="1 2">
    <name type="scientific">Vibrio harveyi</name>
    <name type="common">Beneckea harveyi</name>
    <dbReference type="NCBI Taxonomy" id="669"/>
    <lineage>
        <taxon>Bacteria</taxon>
        <taxon>Pseudomonadati</taxon>
        <taxon>Pseudomonadota</taxon>
        <taxon>Gammaproteobacteria</taxon>
        <taxon>Vibrionales</taxon>
        <taxon>Vibrionaceae</taxon>
        <taxon>Vibrio</taxon>
    </lineage>
</organism>
<gene>
    <name evidence="1" type="ORF">VCHENC02_4548A</name>
</gene>
<accession>A0A454CTD2</accession>
<sequence>MSANPESKFSPIKWLK</sequence>
<proteinExistence type="predicted"/>
<dbReference type="Proteomes" id="UP000008367">
    <property type="component" value="Unassembled WGS sequence"/>
</dbReference>
<name>A0A454CTD2_VIBHA</name>
<protein>
    <submittedName>
        <fullName evidence="1">Uncharacterized protein</fullName>
    </submittedName>
</protein>
<reference evidence="1 2" key="1">
    <citation type="submission" date="2012-10" db="EMBL/GenBank/DDBJ databases">
        <title>Genome sequence of Vibrio Cholerae HENC-02.</title>
        <authorList>
            <person name="Eppinger M."/>
            <person name="Hasan N.A."/>
            <person name="Sengamalay N."/>
            <person name="Hine E."/>
            <person name="Su Q."/>
            <person name="Daugherty S.C."/>
            <person name="Young S."/>
            <person name="Sadzewicz L."/>
            <person name="Tallon L."/>
            <person name="Cebula T.A."/>
            <person name="Ravel J."/>
            <person name="Colwell R.R."/>
        </authorList>
    </citation>
    <scope>NUCLEOTIDE SEQUENCE [LARGE SCALE GENOMIC DNA]</scope>
    <source>
        <strain evidence="1 2">HENC-02</strain>
    </source>
</reference>
<dbReference type="AlphaFoldDB" id="A0A454CTD2"/>
<feature type="non-terminal residue" evidence="1">
    <location>
        <position position="16"/>
    </location>
</feature>
<evidence type="ECO:0000313" key="1">
    <source>
        <dbReference type="EMBL" id="EKM29655.1"/>
    </source>
</evidence>
<evidence type="ECO:0000313" key="2">
    <source>
        <dbReference type="Proteomes" id="UP000008367"/>
    </source>
</evidence>
<dbReference type="EMBL" id="AJSR01001993">
    <property type="protein sequence ID" value="EKM29655.1"/>
    <property type="molecule type" value="Genomic_DNA"/>
</dbReference>
<comment type="caution">
    <text evidence="1">The sequence shown here is derived from an EMBL/GenBank/DDBJ whole genome shotgun (WGS) entry which is preliminary data.</text>
</comment>